<organism evidence="10 11">
    <name type="scientific">Streptococcus bovimastitidis</name>
    <dbReference type="NCBI Taxonomy" id="1856638"/>
    <lineage>
        <taxon>Bacteria</taxon>
        <taxon>Bacillati</taxon>
        <taxon>Bacillota</taxon>
        <taxon>Bacilli</taxon>
        <taxon>Lactobacillales</taxon>
        <taxon>Streptococcaceae</taxon>
        <taxon>Streptococcus</taxon>
    </lineage>
</organism>
<comment type="caution">
    <text evidence="10">The sequence shown here is derived from an EMBL/GenBank/DDBJ whole genome shotgun (WGS) entry which is preliminary data.</text>
</comment>
<evidence type="ECO:0000313" key="11">
    <source>
        <dbReference type="Proteomes" id="UP000182015"/>
    </source>
</evidence>
<dbReference type="PANTHER" id="PTHR43840:SF50">
    <property type="entry name" value="MANGANESE EFFLUX SYSTEM PROTEIN MNES"/>
    <property type="match status" value="1"/>
</dbReference>
<evidence type="ECO:0000256" key="7">
    <source>
        <dbReference type="SAM" id="Phobius"/>
    </source>
</evidence>
<feature type="domain" description="Cation efflux protein transmembrane" evidence="8">
    <location>
        <begin position="18"/>
        <end position="209"/>
    </location>
</feature>
<evidence type="ECO:0000256" key="5">
    <source>
        <dbReference type="ARBA" id="ARBA00022989"/>
    </source>
</evidence>
<feature type="domain" description="Cation efflux protein cytoplasmic" evidence="9">
    <location>
        <begin position="215"/>
        <end position="289"/>
    </location>
</feature>
<dbReference type="PANTHER" id="PTHR43840">
    <property type="entry name" value="MITOCHONDRIAL METAL TRANSPORTER 1-RELATED"/>
    <property type="match status" value="1"/>
</dbReference>
<keyword evidence="3" id="KW-0813">Transport</keyword>
<dbReference type="GO" id="GO:0016020">
    <property type="term" value="C:membrane"/>
    <property type="evidence" value="ECO:0007669"/>
    <property type="project" value="UniProtKB-SubCell"/>
</dbReference>
<keyword evidence="5 7" id="KW-1133">Transmembrane helix</keyword>
<feature type="transmembrane region" description="Helical" evidence="7">
    <location>
        <begin position="159"/>
        <end position="179"/>
    </location>
</feature>
<feature type="transmembrane region" description="Helical" evidence="7">
    <location>
        <begin position="185"/>
        <end position="209"/>
    </location>
</feature>
<feature type="transmembrane region" description="Helical" evidence="7">
    <location>
        <begin position="119"/>
        <end position="138"/>
    </location>
</feature>
<dbReference type="InterPro" id="IPR036837">
    <property type="entry name" value="Cation_efflux_CTD_sf"/>
</dbReference>
<keyword evidence="4 7" id="KW-0812">Transmembrane</keyword>
<dbReference type="NCBIfam" id="TIGR01297">
    <property type="entry name" value="CDF"/>
    <property type="match status" value="1"/>
</dbReference>
<dbReference type="Gene3D" id="1.20.1510.10">
    <property type="entry name" value="Cation efflux protein transmembrane domain"/>
    <property type="match status" value="1"/>
</dbReference>
<evidence type="ECO:0000259" key="9">
    <source>
        <dbReference type="Pfam" id="PF16916"/>
    </source>
</evidence>
<evidence type="ECO:0000256" key="6">
    <source>
        <dbReference type="ARBA" id="ARBA00023136"/>
    </source>
</evidence>
<dbReference type="InterPro" id="IPR058533">
    <property type="entry name" value="Cation_efflux_TM"/>
</dbReference>
<evidence type="ECO:0000313" key="10">
    <source>
        <dbReference type="EMBL" id="OJF72379.1"/>
    </source>
</evidence>
<dbReference type="RefSeq" id="WP_071793036.1">
    <property type="nucleotide sequence ID" value="NZ_LZDD01000001.1"/>
</dbReference>
<evidence type="ECO:0000256" key="1">
    <source>
        <dbReference type="ARBA" id="ARBA00004141"/>
    </source>
</evidence>
<feature type="transmembrane region" description="Helical" evidence="7">
    <location>
        <begin position="88"/>
        <end position="107"/>
    </location>
</feature>
<protein>
    <submittedName>
        <fullName evidence="10">Cation transporter</fullName>
    </submittedName>
</protein>
<dbReference type="SUPFAM" id="SSF160240">
    <property type="entry name" value="Cation efflux protein cytoplasmic domain-like"/>
    <property type="match status" value="1"/>
</dbReference>
<evidence type="ECO:0000256" key="3">
    <source>
        <dbReference type="ARBA" id="ARBA00022448"/>
    </source>
</evidence>
<accession>A0A1L8MNQ9</accession>
<dbReference type="FunFam" id="1.20.1510.10:FF:000006">
    <property type="entry name" value="Divalent cation efflux transporter"/>
    <property type="match status" value="1"/>
</dbReference>
<sequence>MSELNPISNLKLAKRGPIISIIAYLLISIAKLVSGYVLNSNSLVADGFNNLSDIVGNVALLIGLQLASQPADANHRFGHWKFEDLSSLITSFIMFIVGFQVLIQTIQNIIAGKQNPVDPLGAIVGVISAIIMFGVYAYNKQLSKKVRSSALVAASKDNLSDAVTSIGTSVAVLAASLHLPIIDRIAAIIITFFILKTAYDIFMSSAFSLSDGFDNKHLKKYEEAILQIPKISAVKSQRGRTYGSNVYLDIVLEMNPDLSVYESHAITEEVERLLSEKFSVYDIDIHVEPGLIPEDEQIDNVTKKLFKNEKIILSKVPDFQDFIAEDFTLIKENGQELNRQELIENPNFYPCNFDDFQLQSISQKTKLISYQLDGKIHTSIWRRNEVWYLIFHQVTSKQTSPLKINRYKITKK</sequence>
<dbReference type="STRING" id="1856638.A9Q68_02235"/>
<evidence type="ECO:0000259" key="8">
    <source>
        <dbReference type="Pfam" id="PF01545"/>
    </source>
</evidence>
<keyword evidence="11" id="KW-1185">Reference proteome</keyword>
<dbReference type="GO" id="GO:0008324">
    <property type="term" value="F:monoatomic cation transmembrane transporter activity"/>
    <property type="evidence" value="ECO:0007669"/>
    <property type="project" value="InterPro"/>
</dbReference>
<comment type="similarity">
    <text evidence="2">Belongs to the cation diffusion facilitator (CDF) transporter (TC 2.A.4) family.</text>
</comment>
<name>A0A1L8MNQ9_9STRE</name>
<keyword evidence="6 7" id="KW-0472">Membrane</keyword>
<dbReference type="InterPro" id="IPR027470">
    <property type="entry name" value="Cation_efflux_CTD"/>
</dbReference>
<comment type="subcellular location">
    <subcellularLocation>
        <location evidence="1">Membrane</location>
        <topology evidence="1">Multi-pass membrane protein</topology>
    </subcellularLocation>
</comment>
<dbReference type="Proteomes" id="UP000182015">
    <property type="component" value="Unassembled WGS sequence"/>
</dbReference>
<feature type="transmembrane region" description="Helical" evidence="7">
    <location>
        <begin position="21"/>
        <end position="38"/>
    </location>
</feature>
<dbReference type="EMBL" id="LZDD01000001">
    <property type="protein sequence ID" value="OJF72379.1"/>
    <property type="molecule type" value="Genomic_DNA"/>
</dbReference>
<reference evidence="11" key="1">
    <citation type="submission" date="2016-06" db="EMBL/GenBank/DDBJ databases">
        <authorList>
            <person name="de Vries S.P.W."/>
            <person name="Hadjirin N.F."/>
            <person name="Lay E.M."/>
            <person name="Zadoks R.N."/>
            <person name="Peacock S.J."/>
            <person name="Parkhill J."/>
            <person name="Grant A.J."/>
            <person name="Mcdougall S."/>
            <person name="Holmes M.A."/>
        </authorList>
    </citation>
    <scope>NUCLEOTIDE SEQUENCE [LARGE SCALE GENOMIC DNA]</scope>
    <source>
        <strain evidence="11">NZ1587</strain>
    </source>
</reference>
<dbReference type="Pfam" id="PF16916">
    <property type="entry name" value="ZT_dimer"/>
    <property type="match status" value="1"/>
</dbReference>
<dbReference type="InterPro" id="IPR002524">
    <property type="entry name" value="Cation_efflux"/>
</dbReference>
<dbReference type="InterPro" id="IPR027469">
    <property type="entry name" value="Cation_efflux_TMD_sf"/>
</dbReference>
<evidence type="ECO:0000256" key="4">
    <source>
        <dbReference type="ARBA" id="ARBA00022692"/>
    </source>
</evidence>
<proteinExistence type="inferred from homology"/>
<dbReference type="AlphaFoldDB" id="A0A1L8MNQ9"/>
<dbReference type="InterPro" id="IPR050291">
    <property type="entry name" value="CDF_Transporter"/>
</dbReference>
<dbReference type="SUPFAM" id="SSF161111">
    <property type="entry name" value="Cation efflux protein transmembrane domain-like"/>
    <property type="match status" value="1"/>
</dbReference>
<dbReference type="Gene3D" id="3.30.70.1350">
    <property type="entry name" value="Cation efflux protein, cytoplasmic domain"/>
    <property type="match status" value="1"/>
</dbReference>
<dbReference type="Pfam" id="PF01545">
    <property type="entry name" value="Cation_efflux"/>
    <property type="match status" value="1"/>
</dbReference>
<evidence type="ECO:0000256" key="2">
    <source>
        <dbReference type="ARBA" id="ARBA00008114"/>
    </source>
</evidence>
<gene>
    <name evidence="10" type="ORF">A9Q68_02235</name>
</gene>
<dbReference type="OrthoDB" id="9806522at2"/>